<dbReference type="InterPro" id="IPR036249">
    <property type="entry name" value="Thioredoxin-like_sf"/>
</dbReference>
<gene>
    <name evidence="1" type="ORF">CTI12_AA384420</name>
</gene>
<dbReference type="PANTHER" id="PTHR44340">
    <property type="entry name" value="DNAJ HOMOLOG SUBFAMILY C MEMBER 10"/>
    <property type="match status" value="1"/>
</dbReference>
<dbReference type="PANTHER" id="PTHR44340:SF1">
    <property type="entry name" value="DNAJ HOMOLOG SUBFAMILY C MEMBER 10"/>
    <property type="match status" value="1"/>
</dbReference>
<dbReference type="InterPro" id="IPR052460">
    <property type="entry name" value="ER_disulfide_reductase"/>
</dbReference>
<dbReference type="STRING" id="35608.A0A2U1MAZ3"/>
<dbReference type="GO" id="GO:0051787">
    <property type="term" value="F:misfolded protein binding"/>
    <property type="evidence" value="ECO:0007669"/>
    <property type="project" value="TreeGrafter"/>
</dbReference>
<comment type="caution">
    <text evidence="1">The sequence shown here is derived from an EMBL/GenBank/DDBJ whole genome shotgun (WGS) entry which is preliminary data.</text>
</comment>
<accession>A0A2U1MAZ3</accession>
<dbReference type="EMBL" id="PKPP01005900">
    <property type="protein sequence ID" value="PWA58418.1"/>
    <property type="molecule type" value="Genomic_DNA"/>
</dbReference>
<dbReference type="AlphaFoldDB" id="A0A2U1MAZ3"/>
<dbReference type="OrthoDB" id="72053at2759"/>
<protein>
    <submittedName>
        <fullName evidence="1">Thioredoxin domain-containing protein</fullName>
    </submittedName>
</protein>
<dbReference type="GO" id="GO:0005788">
    <property type="term" value="C:endoplasmic reticulum lumen"/>
    <property type="evidence" value="ECO:0007669"/>
    <property type="project" value="TreeGrafter"/>
</dbReference>
<dbReference type="Gene3D" id="3.40.30.10">
    <property type="entry name" value="Glutaredoxin"/>
    <property type="match status" value="2"/>
</dbReference>
<reference evidence="1 2" key="1">
    <citation type="journal article" date="2018" name="Mol. Plant">
        <title>The genome of Artemisia annua provides insight into the evolution of Asteraceae family and artemisinin biosynthesis.</title>
        <authorList>
            <person name="Shen Q."/>
            <person name="Zhang L."/>
            <person name="Liao Z."/>
            <person name="Wang S."/>
            <person name="Yan T."/>
            <person name="Shi P."/>
            <person name="Liu M."/>
            <person name="Fu X."/>
            <person name="Pan Q."/>
            <person name="Wang Y."/>
            <person name="Lv Z."/>
            <person name="Lu X."/>
            <person name="Zhang F."/>
            <person name="Jiang W."/>
            <person name="Ma Y."/>
            <person name="Chen M."/>
            <person name="Hao X."/>
            <person name="Li L."/>
            <person name="Tang Y."/>
            <person name="Lv G."/>
            <person name="Zhou Y."/>
            <person name="Sun X."/>
            <person name="Brodelius P.E."/>
            <person name="Rose J.K.C."/>
            <person name="Tang K."/>
        </authorList>
    </citation>
    <scope>NUCLEOTIDE SEQUENCE [LARGE SCALE GENOMIC DNA]</scope>
    <source>
        <strain evidence="2">cv. Huhao1</strain>
        <tissue evidence="1">Leaf</tissue>
    </source>
</reference>
<dbReference type="CDD" id="cd02961">
    <property type="entry name" value="PDI_a_family"/>
    <property type="match status" value="2"/>
</dbReference>
<organism evidence="1 2">
    <name type="scientific">Artemisia annua</name>
    <name type="common">Sweet wormwood</name>
    <dbReference type="NCBI Taxonomy" id="35608"/>
    <lineage>
        <taxon>Eukaryota</taxon>
        <taxon>Viridiplantae</taxon>
        <taxon>Streptophyta</taxon>
        <taxon>Embryophyta</taxon>
        <taxon>Tracheophyta</taxon>
        <taxon>Spermatophyta</taxon>
        <taxon>Magnoliopsida</taxon>
        <taxon>eudicotyledons</taxon>
        <taxon>Gunneridae</taxon>
        <taxon>Pentapetalae</taxon>
        <taxon>asterids</taxon>
        <taxon>campanulids</taxon>
        <taxon>Asterales</taxon>
        <taxon>Asteraceae</taxon>
        <taxon>Asteroideae</taxon>
        <taxon>Anthemideae</taxon>
        <taxon>Artemisiinae</taxon>
        <taxon>Artemisia</taxon>
    </lineage>
</organism>
<dbReference type="Proteomes" id="UP000245207">
    <property type="component" value="Unassembled WGS sequence"/>
</dbReference>
<evidence type="ECO:0000313" key="1">
    <source>
        <dbReference type="EMBL" id="PWA58418.1"/>
    </source>
</evidence>
<dbReference type="GO" id="GO:0016671">
    <property type="term" value="F:oxidoreductase activity, acting on a sulfur group of donors, disulfide as acceptor"/>
    <property type="evidence" value="ECO:0007669"/>
    <property type="project" value="TreeGrafter"/>
</dbReference>
<proteinExistence type="predicted"/>
<dbReference type="GO" id="GO:0036498">
    <property type="term" value="P:IRE1-mediated unfolded protein response"/>
    <property type="evidence" value="ECO:0007669"/>
    <property type="project" value="TreeGrafter"/>
</dbReference>
<dbReference type="SUPFAM" id="SSF52833">
    <property type="entry name" value="Thioredoxin-like"/>
    <property type="match status" value="2"/>
</dbReference>
<evidence type="ECO:0000313" key="2">
    <source>
        <dbReference type="Proteomes" id="UP000245207"/>
    </source>
</evidence>
<sequence>MATPSFLLICCTEHANENEIPLLHEYNGITKETSASLEKCDIKMLGELEVHDLCQTCRHTASVFPKNNRSINRWVVQQVTCFKDSFHNVPCILVSATTGRDTYGTRKRNFTEMRASLFISLCVSLCSFILAHNIRCSVIRCSILSGQRGYWARYRRDGAMPSCGPASHKTETYYKSIIGNFKPTRVEATNIVNVVSDGEVWQRKPKVQVKSFDSEATNISIWVTHRMKLLRYYGSSTSKNLSDDHVMISAKYRALRTRFNPEHDGLIIVGSVGCTQDTNLCRKHHVQGYPSIRIYRKGSDVNINKGVVATSVHLRQVFLFKKVALYKCNITFSRYYKSIIGNFKPTRVEATNIVNVVSDGEVWQRKPKVQVKSFDSKATNISIWVTHRMKLLRYYGSSTSENLSDDHVMISAKYRALRTRFNPEHDGLIIVGSVGCTQDTNLCRKHHVQGYPSIRIYRNGSDVNGNKGVVATSVHLRQVVHWHLNWLVIQLVLSLMIGSSVTVDFFPTMIVLITLQLNTKNNKYLPVTQPGISTLLLRSYCSLFGSQYWLFQMLETKVAKYFNKGYEGSGAKDKKKGSWCGKKGSVIEEEHAFVNDKQHHGISVSV</sequence>
<dbReference type="GO" id="GO:0015035">
    <property type="term" value="F:protein-disulfide reductase activity"/>
    <property type="evidence" value="ECO:0007669"/>
    <property type="project" value="TreeGrafter"/>
</dbReference>
<name>A0A2U1MAZ3_ARTAN</name>
<keyword evidence="2" id="KW-1185">Reference proteome</keyword>